<dbReference type="Pfam" id="PF00096">
    <property type="entry name" value="zf-C2H2"/>
    <property type="match status" value="3"/>
</dbReference>
<feature type="compositionally biased region" description="Polar residues" evidence="5">
    <location>
        <begin position="865"/>
        <end position="877"/>
    </location>
</feature>
<dbReference type="PANTHER" id="PTHR23235">
    <property type="entry name" value="KRUEPPEL-LIKE TRANSCRIPTION FACTOR"/>
    <property type="match status" value="1"/>
</dbReference>
<evidence type="ECO:0000256" key="4">
    <source>
        <dbReference type="PROSITE-ProRule" id="PRU00042"/>
    </source>
</evidence>
<organism evidence="7 8">
    <name type="scientific">Aplysia californica</name>
    <name type="common">California sea hare</name>
    <dbReference type="NCBI Taxonomy" id="6500"/>
    <lineage>
        <taxon>Eukaryota</taxon>
        <taxon>Metazoa</taxon>
        <taxon>Spiralia</taxon>
        <taxon>Lophotrochozoa</taxon>
        <taxon>Mollusca</taxon>
        <taxon>Gastropoda</taxon>
        <taxon>Heterobranchia</taxon>
        <taxon>Euthyneura</taxon>
        <taxon>Tectipleura</taxon>
        <taxon>Aplysiida</taxon>
        <taxon>Aplysioidea</taxon>
        <taxon>Aplysiidae</taxon>
        <taxon>Aplysia</taxon>
    </lineage>
</organism>
<feature type="domain" description="C2H2-type" evidence="6">
    <location>
        <begin position="357"/>
        <end position="384"/>
    </location>
</feature>
<feature type="compositionally biased region" description="Low complexity" evidence="5">
    <location>
        <begin position="66"/>
        <end position="81"/>
    </location>
</feature>
<dbReference type="Gene3D" id="3.30.160.60">
    <property type="entry name" value="Classic Zinc Finger"/>
    <property type="match status" value="5"/>
</dbReference>
<feature type="region of interest" description="Disordered" evidence="5">
    <location>
        <begin position="200"/>
        <end position="269"/>
    </location>
</feature>
<feature type="region of interest" description="Disordered" evidence="5">
    <location>
        <begin position="680"/>
        <end position="717"/>
    </location>
</feature>
<feature type="compositionally biased region" description="Low complexity" evidence="5">
    <location>
        <begin position="218"/>
        <end position="238"/>
    </location>
</feature>
<keyword evidence="3" id="KW-0862">Zinc</keyword>
<evidence type="ECO:0000313" key="7">
    <source>
        <dbReference type="Proteomes" id="UP000694888"/>
    </source>
</evidence>
<dbReference type="GeneID" id="101864176"/>
<feature type="region of interest" description="Disordered" evidence="5">
    <location>
        <begin position="729"/>
        <end position="877"/>
    </location>
</feature>
<protein>
    <submittedName>
        <fullName evidence="8">Uncharacterized protein LOC101864176 isoform X1</fullName>
    </submittedName>
</protein>
<evidence type="ECO:0000256" key="2">
    <source>
        <dbReference type="ARBA" id="ARBA00022771"/>
    </source>
</evidence>
<dbReference type="InterPro" id="IPR036236">
    <property type="entry name" value="Znf_C2H2_sf"/>
</dbReference>
<feature type="region of interest" description="Disordered" evidence="5">
    <location>
        <begin position="919"/>
        <end position="948"/>
    </location>
</feature>
<dbReference type="SMART" id="SM00355">
    <property type="entry name" value="ZnF_C2H2"/>
    <property type="match status" value="5"/>
</dbReference>
<feature type="domain" description="C2H2-type" evidence="6">
    <location>
        <begin position="413"/>
        <end position="440"/>
    </location>
</feature>
<feature type="compositionally biased region" description="Gly residues" evidence="5">
    <location>
        <begin position="838"/>
        <end position="847"/>
    </location>
</feature>
<feature type="compositionally biased region" description="Low complexity" evidence="5">
    <location>
        <begin position="778"/>
        <end position="799"/>
    </location>
</feature>
<reference evidence="8" key="1">
    <citation type="submission" date="2025-08" db="UniProtKB">
        <authorList>
            <consortium name="RefSeq"/>
        </authorList>
    </citation>
    <scope>IDENTIFICATION</scope>
</reference>
<keyword evidence="1" id="KW-0479">Metal-binding</keyword>
<feature type="region of interest" description="Disordered" evidence="5">
    <location>
        <begin position="612"/>
        <end position="663"/>
    </location>
</feature>
<feature type="domain" description="C2H2-type" evidence="6">
    <location>
        <begin position="441"/>
        <end position="468"/>
    </location>
</feature>
<evidence type="ECO:0000256" key="5">
    <source>
        <dbReference type="SAM" id="MobiDB-lite"/>
    </source>
</evidence>
<dbReference type="RefSeq" id="XP_005107591.1">
    <property type="nucleotide sequence ID" value="XM_005107534.3"/>
</dbReference>
<dbReference type="PROSITE" id="PS00028">
    <property type="entry name" value="ZINC_FINGER_C2H2_1"/>
    <property type="match status" value="5"/>
</dbReference>
<accession>A0ABM0K316</accession>
<feature type="compositionally biased region" description="Gly residues" evidence="5">
    <location>
        <begin position="700"/>
        <end position="711"/>
    </location>
</feature>
<feature type="region of interest" description="Disordered" evidence="5">
    <location>
        <begin position="57"/>
        <end position="81"/>
    </location>
</feature>
<dbReference type="SUPFAM" id="SSF57667">
    <property type="entry name" value="beta-beta-alpha zinc fingers"/>
    <property type="match status" value="3"/>
</dbReference>
<feature type="compositionally biased region" description="Polar residues" evidence="5">
    <location>
        <begin position="626"/>
        <end position="636"/>
    </location>
</feature>
<dbReference type="PANTHER" id="PTHR23235:SF120">
    <property type="entry name" value="KRUPPEL-LIKE FACTOR 15"/>
    <property type="match status" value="1"/>
</dbReference>
<feature type="compositionally biased region" description="Low complexity" evidence="5">
    <location>
        <begin position="255"/>
        <end position="269"/>
    </location>
</feature>
<feature type="region of interest" description="Disordered" evidence="5">
    <location>
        <begin position="527"/>
        <end position="595"/>
    </location>
</feature>
<feature type="compositionally biased region" description="Gly residues" evidence="5">
    <location>
        <begin position="739"/>
        <end position="750"/>
    </location>
</feature>
<name>A0ABM0K316_APLCA</name>
<dbReference type="InterPro" id="IPR013087">
    <property type="entry name" value="Znf_C2H2_type"/>
</dbReference>
<proteinExistence type="predicted"/>
<feature type="compositionally biased region" description="Basic and acidic residues" evidence="5">
    <location>
        <begin position="930"/>
        <end position="941"/>
    </location>
</feature>
<feature type="domain" description="C2H2-type" evidence="6">
    <location>
        <begin position="385"/>
        <end position="412"/>
    </location>
</feature>
<keyword evidence="7" id="KW-1185">Reference proteome</keyword>
<evidence type="ECO:0000256" key="1">
    <source>
        <dbReference type="ARBA" id="ARBA00022723"/>
    </source>
</evidence>
<keyword evidence="2 4" id="KW-0863">Zinc-finger</keyword>
<evidence type="ECO:0000259" key="6">
    <source>
        <dbReference type="PROSITE" id="PS50157"/>
    </source>
</evidence>
<feature type="domain" description="C2H2-type" evidence="6">
    <location>
        <begin position="471"/>
        <end position="498"/>
    </location>
</feature>
<gene>
    <name evidence="8" type="primary">LOC101864176</name>
</gene>
<dbReference type="PROSITE" id="PS50157">
    <property type="entry name" value="ZINC_FINGER_C2H2_2"/>
    <property type="match status" value="5"/>
</dbReference>
<evidence type="ECO:0000313" key="8">
    <source>
        <dbReference type="RefSeq" id="XP_005107591.1"/>
    </source>
</evidence>
<sequence>MEPSTPTEGGGTINSGDGAINAMSLGSVGMALPVTSGIDPSVNTAISSGAVSGTISVPCTAGDGSGSQQQGQQPGSIPAQAQHIQIPGTAMSIGSLAVAMGLSGSNTDPNSLTFTSNALASLSARMGMSSVAGSNPAGLVAPGNSLVTFPGSTALNLVPGVSMNLPSAGGGVSIVDGGGLSMAVAGGMAMHAQGNVNVVGVPSSNELTNSNSIASSGQQHQQQQQQQQTQQQQQQQTHNGASLLPNNVHINAGGSNVNMVNNMPPVSSSGHLSNSGCCGGCKNRVTVKDQSSQTDLSTVIQSGLQFLMEKNGLLNVKAEERLARSGLMPGARLIAHGQGSTISHANPNSHHGPNMPCSCDFCGRMFAKKEYLRRHVRIHTGERPYKCVICGHSFRRSHHLRCHELTHTGTKPYTCGICGKAFNLSHHLRRHEMTHTGEKPYACTECGKAFTRKQHLDRHYKTHTGEYHRTFKCPFCEKMFFRAHHRDKHMKRHGEELLTTPDLTAATFSPVNNVNLSIRADGTLRADGLTSSPISVASKDDSHSSEDYLTSDEEGKGGNPNKPKEGSKKRKGTSPMRLRFPYDYNAKEGPDGLKLSNMDLSQMKNMTFPLPQGVAGPSHGPGGLSAQASTILTTPTRGRPRGSKNRGGSSSRGKKKAERERAQLMNQLALGMKTEQMDLERDGYGGAGGVKKDDDTLGASGAGAAGGGVYGGKTIPNIPQQFVSESVVVRHPLQVGSPHGMGPGGQQVGHGGEKGGMSSKPDGSTPGPVPTPTPTPTPDGRGPPLQWQNQQQQQQQQQQVGGMNPSGGGGSSGGGGGPDYMSGLNRQLHTPGPTSGVNSGGGGGGPASNGSDVQQTMHYKPPGTPEQSLHHSWSASSGWPRLSLASEPSLLNYNQVDASRFMYSASKAMEMRMADLRGPQNFDAGQWNQGRREPGQDKGDNRIYSMHQ</sequence>
<dbReference type="Proteomes" id="UP000694888">
    <property type="component" value="Unplaced"/>
</dbReference>
<feature type="compositionally biased region" description="Polar residues" evidence="5">
    <location>
        <begin position="202"/>
        <end position="217"/>
    </location>
</feature>
<evidence type="ECO:0000256" key="3">
    <source>
        <dbReference type="ARBA" id="ARBA00022833"/>
    </source>
</evidence>
<feature type="compositionally biased region" description="Pro residues" evidence="5">
    <location>
        <begin position="767"/>
        <end position="777"/>
    </location>
</feature>
<feature type="compositionally biased region" description="Gly residues" evidence="5">
    <location>
        <begin position="804"/>
        <end position="818"/>
    </location>
</feature>